<name>A0A645ISJ6_9ZZZZ</name>
<keyword evidence="3" id="KW-0732">Signal</keyword>
<accession>A0A645ISJ6</accession>
<sequence>MVSVLVNKENEARIQIAKSLVESLNSIGFKAEITEVDFDEYMKRISEKSFDIFIGGFKFSYDNDLSEILATNGSMNYVSYSDSRMDSLLANAQNTYGEAQENAFYSLQEHIINELPYISIGFVKKRLFVSGRIKEGVSPYECNVFNNIENWILSN</sequence>
<evidence type="ECO:0000256" key="1">
    <source>
        <dbReference type="ARBA" id="ARBA00005695"/>
    </source>
</evidence>
<comment type="caution">
    <text evidence="4">The sequence shown here is derived from an EMBL/GenBank/DDBJ whole genome shotgun (WGS) entry which is preliminary data.</text>
</comment>
<comment type="similarity">
    <text evidence="1">Belongs to the bacterial solute-binding protein 5 family.</text>
</comment>
<dbReference type="Gene3D" id="3.10.105.10">
    <property type="entry name" value="Dipeptide-binding Protein, Domain 3"/>
    <property type="match status" value="1"/>
</dbReference>
<reference evidence="4" key="1">
    <citation type="submission" date="2019-08" db="EMBL/GenBank/DDBJ databases">
        <authorList>
            <person name="Kucharzyk K."/>
            <person name="Murdoch R.W."/>
            <person name="Higgins S."/>
            <person name="Loffler F."/>
        </authorList>
    </citation>
    <scope>NUCLEOTIDE SEQUENCE</scope>
</reference>
<dbReference type="Gene3D" id="3.40.190.10">
    <property type="entry name" value="Periplasmic binding protein-like II"/>
    <property type="match status" value="1"/>
</dbReference>
<dbReference type="PANTHER" id="PTHR30290">
    <property type="entry name" value="PERIPLASMIC BINDING COMPONENT OF ABC TRANSPORTER"/>
    <property type="match status" value="1"/>
</dbReference>
<evidence type="ECO:0000256" key="3">
    <source>
        <dbReference type="ARBA" id="ARBA00022729"/>
    </source>
</evidence>
<evidence type="ECO:0008006" key="5">
    <source>
        <dbReference type="Google" id="ProtNLM"/>
    </source>
</evidence>
<dbReference type="GO" id="GO:0015833">
    <property type="term" value="P:peptide transport"/>
    <property type="evidence" value="ECO:0007669"/>
    <property type="project" value="TreeGrafter"/>
</dbReference>
<dbReference type="SUPFAM" id="SSF53850">
    <property type="entry name" value="Periplasmic binding protein-like II"/>
    <property type="match status" value="1"/>
</dbReference>
<gene>
    <name evidence="4" type="ORF">SDC9_201458</name>
</gene>
<evidence type="ECO:0000313" key="4">
    <source>
        <dbReference type="EMBL" id="MPN53792.1"/>
    </source>
</evidence>
<dbReference type="InterPro" id="IPR039424">
    <property type="entry name" value="SBP_5"/>
</dbReference>
<organism evidence="4">
    <name type="scientific">bioreactor metagenome</name>
    <dbReference type="NCBI Taxonomy" id="1076179"/>
    <lineage>
        <taxon>unclassified sequences</taxon>
        <taxon>metagenomes</taxon>
        <taxon>ecological metagenomes</taxon>
    </lineage>
</organism>
<dbReference type="EMBL" id="VSSQ01121301">
    <property type="protein sequence ID" value="MPN53792.1"/>
    <property type="molecule type" value="Genomic_DNA"/>
</dbReference>
<protein>
    <recommendedName>
        <fullName evidence="5">Solute-binding protein family 5 domain-containing protein</fullName>
    </recommendedName>
</protein>
<proteinExistence type="inferred from homology"/>
<evidence type="ECO:0000256" key="2">
    <source>
        <dbReference type="ARBA" id="ARBA00022448"/>
    </source>
</evidence>
<dbReference type="PANTHER" id="PTHR30290:SF9">
    <property type="entry name" value="OLIGOPEPTIDE-BINDING PROTEIN APPA"/>
    <property type="match status" value="1"/>
</dbReference>
<keyword evidence="2" id="KW-0813">Transport</keyword>
<dbReference type="GO" id="GO:1904680">
    <property type="term" value="F:peptide transmembrane transporter activity"/>
    <property type="evidence" value="ECO:0007669"/>
    <property type="project" value="TreeGrafter"/>
</dbReference>
<dbReference type="AlphaFoldDB" id="A0A645ISJ6"/>